<name>A0AAV7MT86_PLEWA</name>
<proteinExistence type="predicted"/>
<comment type="caution">
    <text evidence="1">The sequence shown here is derived from an EMBL/GenBank/DDBJ whole genome shotgun (WGS) entry which is preliminary data.</text>
</comment>
<keyword evidence="2" id="KW-1185">Reference proteome</keyword>
<accession>A0AAV7MT86</accession>
<dbReference type="Proteomes" id="UP001066276">
    <property type="component" value="Chromosome 9"/>
</dbReference>
<sequence>MESKVSDKKVMAMAVDARKEKRGVQMRTLRKFKKQVSRQTKKVAKEARWDKDKNPDETRLLRLRSQYKKDCWTEKGRYYEDLWSKLLISNKQKNNKKFWQLVNGLVQGQNQHSNAGIDADTLEAHVLALYSSSDQKVKSEDSPAVSHGTSSSANFGFRMKLTDTSQLHLVQDHALMDIDIEQLIGIIKKLKQKEPQARVESQKAFLEEMHHIGLTLWCFFLTTSTAQSACQTLEKATSSIRFTRLVILLHH</sequence>
<gene>
    <name evidence="1" type="ORF">NDU88_004354</name>
</gene>
<organism evidence="1 2">
    <name type="scientific">Pleurodeles waltl</name>
    <name type="common">Iberian ribbed newt</name>
    <dbReference type="NCBI Taxonomy" id="8319"/>
    <lineage>
        <taxon>Eukaryota</taxon>
        <taxon>Metazoa</taxon>
        <taxon>Chordata</taxon>
        <taxon>Craniata</taxon>
        <taxon>Vertebrata</taxon>
        <taxon>Euteleostomi</taxon>
        <taxon>Amphibia</taxon>
        <taxon>Batrachia</taxon>
        <taxon>Caudata</taxon>
        <taxon>Salamandroidea</taxon>
        <taxon>Salamandridae</taxon>
        <taxon>Pleurodelinae</taxon>
        <taxon>Pleurodeles</taxon>
    </lineage>
</organism>
<reference evidence="1" key="1">
    <citation type="journal article" date="2022" name="bioRxiv">
        <title>Sequencing and chromosome-scale assembly of the giantPleurodeles waltlgenome.</title>
        <authorList>
            <person name="Brown T."/>
            <person name="Elewa A."/>
            <person name="Iarovenko S."/>
            <person name="Subramanian E."/>
            <person name="Araus A.J."/>
            <person name="Petzold A."/>
            <person name="Susuki M."/>
            <person name="Suzuki K.-i.T."/>
            <person name="Hayashi T."/>
            <person name="Toyoda A."/>
            <person name="Oliveira C."/>
            <person name="Osipova E."/>
            <person name="Leigh N.D."/>
            <person name="Simon A."/>
            <person name="Yun M.H."/>
        </authorList>
    </citation>
    <scope>NUCLEOTIDE SEQUENCE</scope>
    <source>
        <strain evidence="1">20211129_DDA</strain>
        <tissue evidence="1">Liver</tissue>
    </source>
</reference>
<dbReference type="EMBL" id="JANPWB010000013">
    <property type="protein sequence ID" value="KAJ1106956.1"/>
    <property type="molecule type" value="Genomic_DNA"/>
</dbReference>
<evidence type="ECO:0000313" key="1">
    <source>
        <dbReference type="EMBL" id="KAJ1106956.1"/>
    </source>
</evidence>
<dbReference type="AlphaFoldDB" id="A0AAV7MT86"/>
<protein>
    <submittedName>
        <fullName evidence="1">Uncharacterized protein</fullName>
    </submittedName>
</protein>
<evidence type="ECO:0000313" key="2">
    <source>
        <dbReference type="Proteomes" id="UP001066276"/>
    </source>
</evidence>